<dbReference type="eggNOG" id="arCOG07561">
    <property type="taxonomic scope" value="Archaea"/>
</dbReference>
<dbReference type="GO" id="GO:0005509">
    <property type="term" value="F:calcium ion binding"/>
    <property type="evidence" value="ECO:0007669"/>
    <property type="project" value="InterPro"/>
</dbReference>
<dbReference type="EMBL" id="CP003843">
    <property type="protein sequence ID" value="AFS83764.1"/>
    <property type="molecule type" value="Genomic_DNA"/>
</dbReference>
<dbReference type="AlphaFoldDB" id="K0BE92"/>
<evidence type="ECO:0000313" key="6">
    <source>
        <dbReference type="EMBL" id="AFS83764.1"/>
    </source>
</evidence>
<keyword evidence="3" id="KW-0732">Signal</keyword>
<evidence type="ECO:0000313" key="7">
    <source>
        <dbReference type="Proteomes" id="UP000006100"/>
    </source>
</evidence>
<evidence type="ECO:0008006" key="8">
    <source>
        <dbReference type="Google" id="ProtNLM"/>
    </source>
</evidence>
<organism evidence="6 7">
    <name type="scientific">Candidatus Nitrosopumilus sediminis</name>
    <dbReference type="NCBI Taxonomy" id="1229909"/>
    <lineage>
        <taxon>Archaea</taxon>
        <taxon>Nitrososphaerota</taxon>
        <taxon>Nitrososphaeria</taxon>
        <taxon>Nitrosopumilales</taxon>
        <taxon>Nitrosopumilaceae</taxon>
        <taxon>Nitrosopumilus</taxon>
    </lineage>
</organism>
<dbReference type="SUPFAM" id="SSF103647">
    <property type="entry name" value="TSP type-3 repeat"/>
    <property type="match status" value="1"/>
</dbReference>
<evidence type="ECO:0000256" key="5">
    <source>
        <dbReference type="SAM" id="MobiDB-lite"/>
    </source>
</evidence>
<dbReference type="InterPro" id="IPR028974">
    <property type="entry name" value="TSP_type-3_rpt"/>
</dbReference>
<evidence type="ECO:0000256" key="1">
    <source>
        <dbReference type="ARBA" id="ARBA00004613"/>
    </source>
</evidence>
<proteinExistence type="predicted"/>
<name>K0BE92_9ARCH</name>
<dbReference type="Proteomes" id="UP000006100">
    <property type="component" value="Chromosome"/>
</dbReference>
<dbReference type="PATRIC" id="fig|1229909.8.peg.2155"/>
<evidence type="ECO:0000256" key="2">
    <source>
        <dbReference type="ARBA" id="ARBA00022525"/>
    </source>
</evidence>
<dbReference type="KEGG" id="nir:NSED_09890"/>
<gene>
    <name evidence="6" type="ORF">NSED_09890</name>
</gene>
<evidence type="ECO:0000256" key="3">
    <source>
        <dbReference type="ARBA" id="ARBA00022729"/>
    </source>
</evidence>
<sequence>MVGFAFIVFTLTGLLMTTSMSDSFAVKGKNNGSNGCENANPNSRVCEKNPNSSCDVTVSTEDCDGDGLTNSEDLCPFNPVGTLGQTDNDCDGDGLTNSFEDGTGCLDKTKVDTDGDSFSDKLEIDTGSDPCASASTP</sequence>
<protein>
    <recommendedName>
        <fullName evidence="8">Thrombospondin type 3 repeat-containing protein</fullName>
    </recommendedName>
</protein>
<comment type="subcellular location">
    <subcellularLocation>
        <location evidence="1">Secreted</location>
    </subcellularLocation>
</comment>
<reference evidence="6 7" key="1">
    <citation type="journal article" date="2012" name="J. Bacteriol.">
        <title>Draft Genome Sequence of an Ammonia-Oxidizing Archaeon, "Candidatus Nitrosopumilus sediminis" AR2, from Svalbard in the Arctic Circle.</title>
        <authorList>
            <person name="Park S.J."/>
            <person name="Kim J.G."/>
            <person name="Jung M.Y."/>
            <person name="Kim S.J."/>
            <person name="Cha I.T."/>
            <person name="Ghai R."/>
            <person name="Martin-Cuadrado A.B."/>
            <person name="Rodriguez-Valera F."/>
            <person name="Rhee S.K."/>
        </authorList>
    </citation>
    <scope>NUCLEOTIDE SEQUENCE [LARGE SCALE GENOMIC DNA]</scope>
    <source>
        <strain evidence="6 7">AR2</strain>
    </source>
</reference>
<feature type="compositionally biased region" description="Basic and acidic residues" evidence="5">
    <location>
        <begin position="107"/>
        <end position="124"/>
    </location>
</feature>
<dbReference type="Pfam" id="PF18884">
    <property type="entry name" value="TSP3_bac"/>
    <property type="match status" value="3"/>
</dbReference>
<accession>K0BE92</accession>
<keyword evidence="4" id="KW-0106">Calcium</keyword>
<keyword evidence="7" id="KW-1185">Reference proteome</keyword>
<dbReference type="STRING" id="1229909.NSED_09890"/>
<evidence type="ECO:0000256" key="4">
    <source>
        <dbReference type="ARBA" id="ARBA00022837"/>
    </source>
</evidence>
<feature type="region of interest" description="Disordered" evidence="5">
    <location>
        <begin position="98"/>
        <end position="137"/>
    </location>
</feature>
<dbReference type="InterPro" id="IPR059100">
    <property type="entry name" value="TSP3_bac"/>
</dbReference>
<dbReference type="HOGENOM" id="CLU_1860614_0_0_2"/>
<keyword evidence="2" id="KW-0964">Secreted</keyword>